<proteinExistence type="predicted"/>
<protein>
    <submittedName>
        <fullName evidence="1">Uncharacterized protein</fullName>
    </submittedName>
</protein>
<accession>A0A382LNC3</accession>
<reference evidence="1" key="1">
    <citation type="submission" date="2018-05" db="EMBL/GenBank/DDBJ databases">
        <authorList>
            <person name="Lanie J.A."/>
            <person name="Ng W.-L."/>
            <person name="Kazmierczak K.M."/>
            <person name="Andrzejewski T.M."/>
            <person name="Davidsen T.M."/>
            <person name="Wayne K.J."/>
            <person name="Tettelin H."/>
            <person name="Glass J.I."/>
            <person name="Rusch D."/>
            <person name="Podicherti R."/>
            <person name="Tsui H.-C.T."/>
            <person name="Winkler M.E."/>
        </authorList>
    </citation>
    <scope>NUCLEOTIDE SEQUENCE</scope>
</reference>
<dbReference type="AlphaFoldDB" id="A0A382LNC3"/>
<evidence type="ECO:0000313" key="1">
    <source>
        <dbReference type="EMBL" id="SVC36737.1"/>
    </source>
</evidence>
<sequence length="32" mass="3746">ADHPYIFFTLPCSFHRGVQKVRCRSRFSGYGL</sequence>
<feature type="non-terminal residue" evidence="1">
    <location>
        <position position="1"/>
    </location>
</feature>
<organism evidence="1">
    <name type="scientific">marine metagenome</name>
    <dbReference type="NCBI Taxonomy" id="408172"/>
    <lineage>
        <taxon>unclassified sequences</taxon>
        <taxon>metagenomes</taxon>
        <taxon>ecological metagenomes</taxon>
    </lineage>
</organism>
<dbReference type="EMBL" id="UINC01087405">
    <property type="protein sequence ID" value="SVC36737.1"/>
    <property type="molecule type" value="Genomic_DNA"/>
</dbReference>
<feature type="non-terminal residue" evidence="1">
    <location>
        <position position="32"/>
    </location>
</feature>
<gene>
    <name evidence="1" type="ORF">METZ01_LOCUS289591</name>
</gene>
<name>A0A382LNC3_9ZZZZ</name>